<protein>
    <recommendedName>
        <fullName evidence="4">Pyocin large subunit-like protein</fullName>
    </recommendedName>
</protein>
<dbReference type="RefSeq" id="WP_046154417.1">
    <property type="nucleotide sequence ID" value="NZ_CADFGU010000001.1"/>
</dbReference>
<dbReference type="PATRIC" id="fig|28092.6.peg.6017"/>
<gene>
    <name evidence="2" type="ORF">WM40_25525</name>
</gene>
<name>A0A0F5JTV2_9BURK</name>
<sequence>MAGDWIKMRSDLHTSPKVVRISSALKADRLRTIGGLHSVWSLFDVHSEDGFMDGYTLEILDDLIGFPGFGAAMVSVGWLTQEDEGLAIPRFDEHNGQSAKRRAQDSERKRVARQSGNVSASEADKSRTREEKRREEIKPSNANALLVDSDADDALPTLDLTSQDSTDAAEPHAGHPACPHQQIIALYHAILPSNPAIRDWTPARQATLRVRWNEDRRRQNLDWWRGFFEYVSHSRFLTGRASQHDRKPFTPGLEWLLKAENFAKIREGRYEDEEVTA</sequence>
<proteinExistence type="predicted"/>
<dbReference type="Proteomes" id="UP000033618">
    <property type="component" value="Unassembled WGS sequence"/>
</dbReference>
<evidence type="ECO:0000313" key="3">
    <source>
        <dbReference type="Proteomes" id="UP000033618"/>
    </source>
</evidence>
<dbReference type="STRING" id="28092.WM40_25525"/>
<reference evidence="2 3" key="1">
    <citation type="submission" date="2015-03" db="EMBL/GenBank/DDBJ databases">
        <title>Draft Genome Sequence of Burkholderia andropogonis type strain ICMP2807, isolated from Sorghum bicolor.</title>
        <authorList>
            <person name="Lopes-Santos L."/>
            <person name="Castro D.B."/>
            <person name="Ottoboni L.M."/>
            <person name="Park D."/>
            <person name="Weirc B.S."/>
            <person name="Destefano S.A."/>
        </authorList>
    </citation>
    <scope>NUCLEOTIDE SEQUENCE [LARGE SCALE GENOMIC DNA]</scope>
    <source>
        <strain evidence="2 3">ICMP2807</strain>
    </source>
</reference>
<dbReference type="AlphaFoldDB" id="A0A0F5JTV2"/>
<feature type="compositionally biased region" description="Basic and acidic residues" evidence="1">
    <location>
        <begin position="122"/>
        <end position="138"/>
    </location>
</feature>
<accession>A0A0F5JTV2</accession>
<evidence type="ECO:0008006" key="4">
    <source>
        <dbReference type="Google" id="ProtNLM"/>
    </source>
</evidence>
<keyword evidence="3" id="KW-1185">Reference proteome</keyword>
<dbReference type="EMBL" id="LAQU01000082">
    <property type="protein sequence ID" value="KKB61044.1"/>
    <property type="molecule type" value="Genomic_DNA"/>
</dbReference>
<organism evidence="2 3">
    <name type="scientific">Robbsia andropogonis</name>
    <dbReference type="NCBI Taxonomy" id="28092"/>
    <lineage>
        <taxon>Bacteria</taxon>
        <taxon>Pseudomonadati</taxon>
        <taxon>Pseudomonadota</taxon>
        <taxon>Betaproteobacteria</taxon>
        <taxon>Burkholderiales</taxon>
        <taxon>Burkholderiaceae</taxon>
        <taxon>Robbsia</taxon>
    </lineage>
</organism>
<evidence type="ECO:0000313" key="2">
    <source>
        <dbReference type="EMBL" id="KKB61044.1"/>
    </source>
</evidence>
<feature type="compositionally biased region" description="Low complexity" evidence="1">
    <location>
        <begin position="142"/>
        <end position="162"/>
    </location>
</feature>
<comment type="caution">
    <text evidence="2">The sequence shown here is derived from an EMBL/GenBank/DDBJ whole genome shotgun (WGS) entry which is preliminary data.</text>
</comment>
<feature type="region of interest" description="Disordered" evidence="1">
    <location>
        <begin position="89"/>
        <end position="176"/>
    </location>
</feature>
<evidence type="ECO:0000256" key="1">
    <source>
        <dbReference type="SAM" id="MobiDB-lite"/>
    </source>
</evidence>